<dbReference type="Proteomes" id="UP001174050">
    <property type="component" value="Unassembled WGS sequence"/>
</dbReference>
<evidence type="ECO:0000313" key="3">
    <source>
        <dbReference type="Proteomes" id="UP001174050"/>
    </source>
</evidence>
<accession>A0ABT7ZBW1</accession>
<sequence>MIKKVLTCAAVAAAAVALGAGSAAAHESGDDHRDRIVAAEWGGGSFEALKTSSNTGIFSGSKHYGAFVSVAD</sequence>
<comment type="caution">
    <text evidence="2">The sequence shown here is derived from an EMBL/GenBank/DDBJ whole genome shotgun (WGS) entry which is preliminary data.</text>
</comment>
<keyword evidence="3" id="KW-1185">Reference proteome</keyword>
<organism evidence="2 3">
    <name type="scientific">Streptomyces ficellus</name>
    <dbReference type="NCBI Taxonomy" id="1977088"/>
    <lineage>
        <taxon>Bacteria</taxon>
        <taxon>Bacillati</taxon>
        <taxon>Actinomycetota</taxon>
        <taxon>Actinomycetes</taxon>
        <taxon>Kitasatosporales</taxon>
        <taxon>Streptomycetaceae</taxon>
        <taxon>Streptomyces</taxon>
    </lineage>
</organism>
<feature type="chain" id="PRO_5046469922" evidence="1">
    <location>
        <begin position="26"/>
        <end position="72"/>
    </location>
</feature>
<reference evidence="2" key="1">
    <citation type="submission" date="2023-06" db="EMBL/GenBank/DDBJ databases">
        <title>WGS-Sequencing of Streptomyces ficellus isolate 21 collected from sand in Gara Djebilet Iron Mine in Algeria.</title>
        <authorList>
            <person name="Zegers G.P."/>
            <person name="Gomez A."/>
            <person name="Gueddou A."/>
            <person name="Zahara A.F."/>
            <person name="Worth M."/>
            <person name="Sevigny J.L."/>
            <person name="Tisa L."/>
        </authorList>
    </citation>
    <scope>NUCLEOTIDE SEQUENCE</scope>
    <source>
        <strain evidence="2">AS11</strain>
    </source>
</reference>
<protein>
    <submittedName>
        <fullName evidence="2">Uncharacterized protein</fullName>
    </submittedName>
</protein>
<dbReference type="RefSeq" id="WP_290114293.1">
    <property type="nucleotide sequence ID" value="NZ_JAUEPL010000041.1"/>
</dbReference>
<evidence type="ECO:0000313" key="2">
    <source>
        <dbReference type="EMBL" id="MDN3296935.1"/>
    </source>
</evidence>
<feature type="signal peptide" evidence="1">
    <location>
        <begin position="1"/>
        <end position="25"/>
    </location>
</feature>
<proteinExistence type="predicted"/>
<dbReference type="EMBL" id="JAUEPL010000041">
    <property type="protein sequence ID" value="MDN3296935.1"/>
    <property type="molecule type" value="Genomic_DNA"/>
</dbReference>
<gene>
    <name evidence="2" type="ORF">QWM81_23385</name>
</gene>
<name>A0ABT7ZBW1_9ACTN</name>
<evidence type="ECO:0000256" key="1">
    <source>
        <dbReference type="SAM" id="SignalP"/>
    </source>
</evidence>
<keyword evidence="1" id="KW-0732">Signal</keyword>